<dbReference type="EMBL" id="JBHTKA010000001">
    <property type="protein sequence ID" value="MFD0998394.1"/>
    <property type="molecule type" value="Genomic_DNA"/>
</dbReference>
<comment type="similarity">
    <text evidence="1">Belongs to the 'GDSL' lipolytic enzyme family.</text>
</comment>
<reference evidence="5" key="1">
    <citation type="journal article" date="2019" name="Int. J. Syst. Evol. Microbiol.">
        <title>The Global Catalogue of Microorganisms (GCM) 10K type strain sequencing project: providing services to taxonomists for standard genome sequencing and annotation.</title>
        <authorList>
            <consortium name="The Broad Institute Genomics Platform"/>
            <consortium name="The Broad Institute Genome Sequencing Center for Infectious Disease"/>
            <person name="Wu L."/>
            <person name="Ma J."/>
        </authorList>
    </citation>
    <scope>NUCLEOTIDE SEQUENCE [LARGE SCALE GENOMIC DNA]</scope>
    <source>
        <strain evidence="5">CCUG 58938</strain>
    </source>
</reference>
<protein>
    <submittedName>
        <fullName evidence="4">Rhamnogalacturonan acetylesterase</fullName>
    </submittedName>
</protein>
<keyword evidence="2" id="KW-0378">Hydrolase</keyword>
<dbReference type="CDD" id="cd01821">
    <property type="entry name" value="Rhamnogalacturan_acetylesterase_like"/>
    <property type="match status" value="1"/>
</dbReference>
<name>A0ABW3JXV7_9BACT</name>
<dbReference type="Gene3D" id="3.40.50.1110">
    <property type="entry name" value="SGNH hydrolase"/>
    <property type="match status" value="1"/>
</dbReference>
<evidence type="ECO:0000313" key="4">
    <source>
        <dbReference type="EMBL" id="MFD0998394.1"/>
    </source>
</evidence>
<comment type="caution">
    <text evidence="4">The sequence shown here is derived from an EMBL/GenBank/DDBJ whole genome shotgun (WGS) entry which is preliminary data.</text>
</comment>
<evidence type="ECO:0000256" key="2">
    <source>
        <dbReference type="ARBA" id="ARBA00022801"/>
    </source>
</evidence>
<proteinExistence type="inferred from homology"/>
<dbReference type="Proteomes" id="UP001597112">
    <property type="component" value="Unassembled WGS sequence"/>
</dbReference>
<dbReference type="Pfam" id="PF13472">
    <property type="entry name" value="Lipase_GDSL_2"/>
    <property type="match status" value="1"/>
</dbReference>
<dbReference type="InterPro" id="IPR013830">
    <property type="entry name" value="SGNH_hydro"/>
</dbReference>
<organism evidence="4 5">
    <name type="scientific">Ohtaekwangia kribbensis</name>
    <dbReference type="NCBI Taxonomy" id="688913"/>
    <lineage>
        <taxon>Bacteria</taxon>
        <taxon>Pseudomonadati</taxon>
        <taxon>Bacteroidota</taxon>
        <taxon>Cytophagia</taxon>
        <taxon>Cytophagales</taxon>
        <taxon>Fulvivirgaceae</taxon>
        <taxon>Ohtaekwangia</taxon>
    </lineage>
</organism>
<evidence type="ECO:0000313" key="5">
    <source>
        <dbReference type="Proteomes" id="UP001597112"/>
    </source>
</evidence>
<dbReference type="PANTHER" id="PTHR43695:SF1">
    <property type="entry name" value="RHAMNOGALACTURONAN ACETYLESTERASE"/>
    <property type="match status" value="1"/>
</dbReference>
<gene>
    <name evidence="4" type="ORF">ACFQ21_03710</name>
</gene>
<evidence type="ECO:0000256" key="1">
    <source>
        <dbReference type="ARBA" id="ARBA00008668"/>
    </source>
</evidence>
<dbReference type="PANTHER" id="PTHR43695">
    <property type="entry name" value="PUTATIVE (AFU_ORTHOLOGUE AFUA_2G17250)-RELATED"/>
    <property type="match status" value="1"/>
</dbReference>
<evidence type="ECO:0000259" key="3">
    <source>
        <dbReference type="Pfam" id="PF13472"/>
    </source>
</evidence>
<feature type="domain" description="SGNH hydrolase-type esterase" evidence="3">
    <location>
        <begin position="28"/>
        <end position="234"/>
    </location>
</feature>
<dbReference type="InterPro" id="IPR036514">
    <property type="entry name" value="SGNH_hydro_sf"/>
</dbReference>
<keyword evidence="5" id="KW-1185">Reference proteome</keyword>
<sequence length="257" mass="28701">MRYIVLLVLLGIATSFTVQKQKPVIYLVGDSTVKNGSGKGDSGLWGWGDFLYTQFDTTKVRIENHARGGRSSRTYQTEGLWHNVLANVKPGDYIIMQFGHNDGGAINDTLRARGSIRGIGEETEEIDNLITHKHEIVHSYGWYMRKYIRDAKAKGAIPIVCSLVARNVWKDGKVVRSTDSYATWAADVAKAEGAYYIDLNDLVASRYEQLGPEEVKSKLFLEDHTHTTEAGARINAALVAEAIRGEKKLALRKFLRV</sequence>
<dbReference type="InterPro" id="IPR037459">
    <property type="entry name" value="RhgT-like"/>
</dbReference>
<accession>A0ABW3JXV7</accession>
<dbReference type="SUPFAM" id="SSF52266">
    <property type="entry name" value="SGNH hydrolase"/>
    <property type="match status" value="1"/>
</dbReference>
<dbReference type="RefSeq" id="WP_377575023.1">
    <property type="nucleotide sequence ID" value="NZ_JBHTKA010000001.1"/>
</dbReference>